<dbReference type="InterPro" id="IPR003439">
    <property type="entry name" value="ABC_transporter-like_ATP-bd"/>
</dbReference>
<keyword evidence="1" id="KW-0813">Transport</keyword>
<evidence type="ECO:0000256" key="3">
    <source>
        <dbReference type="ARBA" id="ARBA00022840"/>
    </source>
</evidence>
<dbReference type="SMART" id="SM00382">
    <property type="entry name" value="AAA"/>
    <property type="match status" value="1"/>
</dbReference>
<dbReference type="RefSeq" id="WP_368496155.1">
    <property type="nucleotide sequence ID" value="NZ_CP162511.1"/>
</dbReference>
<dbReference type="EMBL" id="CP162511">
    <property type="protein sequence ID" value="XDI03738.1"/>
    <property type="molecule type" value="Genomic_DNA"/>
</dbReference>
<keyword evidence="2" id="KW-0547">Nucleotide-binding</keyword>
<evidence type="ECO:0000256" key="2">
    <source>
        <dbReference type="ARBA" id="ARBA00022741"/>
    </source>
</evidence>
<dbReference type="PROSITE" id="PS50893">
    <property type="entry name" value="ABC_TRANSPORTER_2"/>
    <property type="match status" value="1"/>
</dbReference>
<feature type="domain" description="ABC transporter" evidence="4">
    <location>
        <begin position="5"/>
        <end position="230"/>
    </location>
</feature>
<dbReference type="FunFam" id="3.40.50.300:FF:000032">
    <property type="entry name" value="Export ABC transporter ATP-binding protein"/>
    <property type="match status" value="1"/>
</dbReference>
<dbReference type="GO" id="GO:0016887">
    <property type="term" value="F:ATP hydrolysis activity"/>
    <property type="evidence" value="ECO:0007669"/>
    <property type="project" value="InterPro"/>
</dbReference>
<name>A0AB39BBT7_9MICO</name>
<dbReference type="AlphaFoldDB" id="A0AB39BBT7"/>
<protein>
    <submittedName>
        <fullName evidence="5">ABC transporter ATP-binding protein</fullName>
    </submittedName>
</protein>
<accession>A0AB39BBT7</accession>
<reference evidence="5" key="1">
    <citation type="submission" date="2024-05" db="EMBL/GenBank/DDBJ databases">
        <title>Herbiconiux sp. A18JL235.</title>
        <authorList>
            <person name="Zhang G."/>
        </authorList>
    </citation>
    <scope>NUCLEOTIDE SEQUENCE</scope>
    <source>
        <strain evidence="5">A18JL235</strain>
    </source>
</reference>
<dbReference type="InterPro" id="IPR017871">
    <property type="entry name" value="ABC_transporter-like_CS"/>
</dbReference>
<dbReference type="SUPFAM" id="SSF52540">
    <property type="entry name" value="P-loop containing nucleoside triphosphate hydrolases"/>
    <property type="match status" value="1"/>
</dbReference>
<dbReference type="InterPro" id="IPR003593">
    <property type="entry name" value="AAA+_ATPase"/>
</dbReference>
<organism evidence="5">
    <name type="scientific">Herbiconiux sp. A18JL235</name>
    <dbReference type="NCBI Taxonomy" id="3152363"/>
    <lineage>
        <taxon>Bacteria</taxon>
        <taxon>Bacillati</taxon>
        <taxon>Actinomycetota</taxon>
        <taxon>Actinomycetes</taxon>
        <taxon>Micrococcales</taxon>
        <taxon>Microbacteriaceae</taxon>
        <taxon>Herbiconiux</taxon>
    </lineage>
</organism>
<dbReference type="PANTHER" id="PTHR24220:SF86">
    <property type="entry name" value="ABC TRANSPORTER ABCH.1"/>
    <property type="match status" value="1"/>
</dbReference>
<dbReference type="Pfam" id="PF00005">
    <property type="entry name" value="ABC_tran"/>
    <property type="match status" value="1"/>
</dbReference>
<evidence type="ECO:0000313" key="5">
    <source>
        <dbReference type="EMBL" id="XDI03738.1"/>
    </source>
</evidence>
<dbReference type="InterPro" id="IPR015854">
    <property type="entry name" value="ABC_transpr_LolD-like"/>
</dbReference>
<dbReference type="PROSITE" id="PS00211">
    <property type="entry name" value="ABC_TRANSPORTER_1"/>
    <property type="match status" value="1"/>
</dbReference>
<dbReference type="InterPro" id="IPR017911">
    <property type="entry name" value="MacB-like_ATP-bd"/>
</dbReference>
<sequence>MSTLLELRGVGRRYDGPEPVSALSQVDLTLHRGDHLAITGGSGAGKSTLLGILGLLDRPSTGTHLFEGVDVGAAEESERARLRATSIGFVFQSFHLLADRTVAQNVALAFLYGGLARGERRERVEEALERVGLAHRAGFLPSRLSGGERQRAAVARAVCTRPSLLLADEPTGNLDRRNADGVLELFAELHADGLTIVTITHDPRVAAAARRQATIDAGRLSVPATATREAVS</sequence>
<gene>
    <name evidence="5" type="ORF">ABFY20_10275</name>
</gene>
<proteinExistence type="predicted"/>
<dbReference type="GO" id="GO:0005886">
    <property type="term" value="C:plasma membrane"/>
    <property type="evidence" value="ECO:0007669"/>
    <property type="project" value="TreeGrafter"/>
</dbReference>
<dbReference type="CDD" id="cd03255">
    <property type="entry name" value="ABC_MJ0796_LolCDE_FtsE"/>
    <property type="match status" value="1"/>
</dbReference>
<dbReference type="PANTHER" id="PTHR24220">
    <property type="entry name" value="IMPORT ATP-BINDING PROTEIN"/>
    <property type="match status" value="1"/>
</dbReference>
<dbReference type="GO" id="GO:0022857">
    <property type="term" value="F:transmembrane transporter activity"/>
    <property type="evidence" value="ECO:0007669"/>
    <property type="project" value="UniProtKB-ARBA"/>
</dbReference>
<dbReference type="GO" id="GO:0005524">
    <property type="term" value="F:ATP binding"/>
    <property type="evidence" value="ECO:0007669"/>
    <property type="project" value="UniProtKB-KW"/>
</dbReference>
<evidence type="ECO:0000256" key="1">
    <source>
        <dbReference type="ARBA" id="ARBA00022448"/>
    </source>
</evidence>
<dbReference type="InterPro" id="IPR027417">
    <property type="entry name" value="P-loop_NTPase"/>
</dbReference>
<dbReference type="Gene3D" id="3.40.50.300">
    <property type="entry name" value="P-loop containing nucleotide triphosphate hydrolases"/>
    <property type="match status" value="1"/>
</dbReference>
<dbReference type="GO" id="GO:0098796">
    <property type="term" value="C:membrane protein complex"/>
    <property type="evidence" value="ECO:0007669"/>
    <property type="project" value="UniProtKB-ARBA"/>
</dbReference>
<keyword evidence="3 5" id="KW-0067">ATP-binding</keyword>
<evidence type="ECO:0000259" key="4">
    <source>
        <dbReference type="PROSITE" id="PS50893"/>
    </source>
</evidence>